<feature type="binding site" evidence="6">
    <location>
        <position position="84"/>
    </location>
    <ligand>
        <name>Mg(2+)</name>
        <dbReference type="ChEBI" id="CHEBI:18420"/>
        <label>1</label>
        <note>catalytic</note>
    </ligand>
</feature>
<evidence type="ECO:0000313" key="7">
    <source>
        <dbReference type="EMBL" id="PZP55095.1"/>
    </source>
</evidence>
<proteinExistence type="inferred from homology"/>
<dbReference type="GO" id="GO:0000105">
    <property type="term" value="P:L-histidine biosynthetic process"/>
    <property type="evidence" value="ECO:0007669"/>
    <property type="project" value="TreeGrafter"/>
</dbReference>
<feature type="binding site" evidence="6">
    <location>
        <position position="68"/>
    </location>
    <ligand>
        <name>Mg(2+)</name>
        <dbReference type="ChEBI" id="CHEBI:18420"/>
        <label>1</label>
        <note>catalytic</note>
    </ligand>
</feature>
<dbReference type="PANTHER" id="PTHR43200:SF6">
    <property type="entry name" value="3'(2'),5'-BISPHOSPHATE NUCLEOTIDASE"/>
    <property type="match status" value="1"/>
</dbReference>
<dbReference type="PROSITE" id="PS00629">
    <property type="entry name" value="IMP_1"/>
    <property type="match status" value="1"/>
</dbReference>
<evidence type="ECO:0000256" key="6">
    <source>
        <dbReference type="PIRSR" id="PIRSR600760-2"/>
    </source>
</evidence>
<dbReference type="InterPro" id="IPR051090">
    <property type="entry name" value="Inositol_monoP_superfamily"/>
</dbReference>
<dbReference type="GO" id="GO:0046872">
    <property type="term" value="F:metal ion binding"/>
    <property type="evidence" value="ECO:0007669"/>
    <property type="project" value="UniProtKB-KW"/>
</dbReference>
<evidence type="ECO:0000313" key="8">
    <source>
        <dbReference type="Proteomes" id="UP000249739"/>
    </source>
</evidence>
<feature type="binding site" evidence="6">
    <location>
        <position position="208"/>
    </location>
    <ligand>
        <name>Mg(2+)</name>
        <dbReference type="ChEBI" id="CHEBI:18420"/>
        <label>1</label>
        <note>catalytic</note>
    </ligand>
</feature>
<evidence type="ECO:0000256" key="3">
    <source>
        <dbReference type="ARBA" id="ARBA00022723"/>
    </source>
</evidence>
<dbReference type="Gene3D" id="3.40.190.80">
    <property type="match status" value="1"/>
</dbReference>
<dbReference type="GO" id="GO:0016791">
    <property type="term" value="F:phosphatase activity"/>
    <property type="evidence" value="ECO:0007669"/>
    <property type="project" value="UniProtKB-ARBA"/>
</dbReference>
<accession>A0A2W5FGF5</accession>
<feature type="binding site" evidence="6">
    <location>
        <position position="86"/>
    </location>
    <ligand>
        <name>Mg(2+)</name>
        <dbReference type="ChEBI" id="CHEBI:18420"/>
        <label>1</label>
        <note>catalytic</note>
    </ligand>
</feature>
<gene>
    <name evidence="7" type="ORF">DI586_07910</name>
</gene>
<dbReference type="Proteomes" id="UP000249739">
    <property type="component" value="Unassembled WGS sequence"/>
</dbReference>
<comment type="cofactor">
    <cofactor evidence="1 6">
        <name>Mg(2+)</name>
        <dbReference type="ChEBI" id="CHEBI:18420"/>
    </cofactor>
</comment>
<evidence type="ECO:0000256" key="1">
    <source>
        <dbReference type="ARBA" id="ARBA00001946"/>
    </source>
</evidence>
<protein>
    <submittedName>
        <fullName evidence="7">Histidinol phosphate phosphatase</fullName>
    </submittedName>
</protein>
<keyword evidence="5 6" id="KW-0460">Magnesium</keyword>
<dbReference type="CDD" id="cd01641">
    <property type="entry name" value="Bacterial_IMPase_like_1"/>
    <property type="match status" value="1"/>
</dbReference>
<comment type="caution">
    <text evidence="7">The sequence shown here is derived from an EMBL/GenBank/DDBJ whole genome shotgun (WGS) entry which is preliminary data.</text>
</comment>
<organism evidence="7 8">
    <name type="scientific">Micavibrio aeruginosavorus</name>
    <dbReference type="NCBI Taxonomy" id="349221"/>
    <lineage>
        <taxon>Bacteria</taxon>
        <taxon>Pseudomonadati</taxon>
        <taxon>Bdellovibrionota</taxon>
        <taxon>Bdellovibrionia</taxon>
        <taxon>Bdellovibrionales</taxon>
        <taxon>Pseudobdellovibrionaceae</taxon>
        <taxon>Micavibrio</taxon>
    </lineage>
</organism>
<dbReference type="Pfam" id="PF00459">
    <property type="entry name" value="Inositol_P"/>
    <property type="match status" value="1"/>
</dbReference>
<keyword evidence="3 6" id="KW-0479">Metal-binding</keyword>
<reference evidence="7 8" key="1">
    <citation type="submission" date="2017-08" db="EMBL/GenBank/DDBJ databases">
        <title>Infants hospitalized years apart are colonized by the same room-sourced microbial strains.</title>
        <authorList>
            <person name="Brooks B."/>
            <person name="Olm M.R."/>
            <person name="Firek B.A."/>
            <person name="Baker R."/>
            <person name="Thomas B.C."/>
            <person name="Morowitz M.J."/>
            <person name="Banfield J.F."/>
        </authorList>
    </citation>
    <scope>NUCLEOTIDE SEQUENCE [LARGE SCALE GENOMIC DNA]</scope>
    <source>
        <strain evidence="7">S2_006_000_R2_64</strain>
    </source>
</reference>
<dbReference type="PANTHER" id="PTHR43200">
    <property type="entry name" value="PHOSPHATASE"/>
    <property type="match status" value="1"/>
</dbReference>
<evidence type="ECO:0000256" key="2">
    <source>
        <dbReference type="ARBA" id="ARBA00009759"/>
    </source>
</evidence>
<dbReference type="SUPFAM" id="SSF56655">
    <property type="entry name" value="Carbohydrate phosphatase"/>
    <property type="match status" value="1"/>
</dbReference>
<comment type="similarity">
    <text evidence="2">Belongs to the inositol monophosphatase superfamily.</text>
</comment>
<evidence type="ECO:0000256" key="4">
    <source>
        <dbReference type="ARBA" id="ARBA00022801"/>
    </source>
</evidence>
<keyword evidence="4" id="KW-0378">Hydrolase</keyword>
<dbReference type="EMBL" id="QFOT01000089">
    <property type="protein sequence ID" value="PZP55095.1"/>
    <property type="molecule type" value="Genomic_DNA"/>
</dbReference>
<dbReference type="AlphaFoldDB" id="A0A2W5FGF5"/>
<sequence>MSIPSELVELAQFMADEAGKIARQYYRQDFEIISKADETPVTLADRGIEIRLREILADKRPDDGIHGEEFGVKETTSGFTWVIDPIDGTKSFTIGRPTFGTLIGLCQDEEPVLGIIDQAVSMERWIGIKGQATTFNNSIVTTRKCNALDQAIFGTGSPSQIERNDPQRFARFDKECRYTVYQGDCYFYGLMANGAIDLLVEDYLGLYDYIALVPIIEGAGGMITDWSGAKLTLASGSNLLAAGDPKLHAKALALL</sequence>
<feature type="binding site" evidence="6">
    <location>
        <position position="87"/>
    </location>
    <ligand>
        <name>Mg(2+)</name>
        <dbReference type="ChEBI" id="CHEBI:18420"/>
        <label>1</label>
        <note>catalytic</note>
    </ligand>
</feature>
<dbReference type="PRINTS" id="PR00377">
    <property type="entry name" value="IMPHPHTASES"/>
</dbReference>
<dbReference type="Gene3D" id="3.30.540.10">
    <property type="entry name" value="Fructose-1,6-Bisphosphatase, subunit A, domain 1"/>
    <property type="match status" value="1"/>
</dbReference>
<evidence type="ECO:0000256" key="5">
    <source>
        <dbReference type="ARBA" id="ARBA00022842"/>
    </source>
</evidence>
<dbReference type="InterPro" id="IPR000760">
    <property type="entry name" value="Inositol_monophosphatase-like"/>
</dbReference>
<dbReference type="InterPro" id="IPR020583">
    <property type="entry name" value="Inositol_monoP_metal-BS"/>
</dbReference>
<name>A0A2W5FGF5_9BACT</name>